<dbReference type="EMBL" id="JACHJJ010000003">
    <property type="protein sequence ID" value="MBB5962154.1"/>
    <property type="molecule type" value="Genomic_DNA"/>
</dbReference>
<feature type="transmembrane region" description="Helical" evidence="2">
    <location>
        <begin position="174"/>
        <end position="197"/>
    </location>
</feature>
<feature type="transmembrane region" description="Helical" evidence="2">
    <location>
        <begin position="54"/>
        <end position="72"/>
    </location>
</feature>
<evidence type="ECO:0000259" key="3">
    <source>
        <dbReference type="Pfam" id="PF19365"/>
    </source>
</evidence>
<evidence type="ECO:0000256" key="2">
    <source>
        <dbReference type="SAM" id="Phobius"/>
    </source>
</evidence>
<name>A0A841D0V9_PLAVE</name>
<sequence length="225" mass="23338">MTADVPDPRPPAAPRLPGFSARRATAPRGAVATYRDDGPAARAMGVPAAGELPPLPPVLVGAFVTGVLLSVGAAGTDGLTAFAPVVALLLLAGLGSSHPHGGRLDWLVPPVLRLTEYGFAAAAGFAHGVPPWLLFLFLGALVFHHYDVVYRVRQGLHPPAWLAAAGFGWDGRMLLLALGGLTGQLTAVLALLSLYLWGLFGWESLTCWLAVPRSGVDSAELGADD</sequence>
<comment type="caution">
    <text evidence="4">The sequence shown here is derived from an EMBL/GenBank/DDBJ whole genome shotgun (WGS) entry which is preliminary data.</text>
</comment>
<accession>A0A841D0V9</accession>
<evidence type="ECO:0000313" key="5">
    <source>
        <dbReference type="Proteomes" id="UP000562352"/>
    </source>
</evidence>
<keyword evidence="2" id="KW-0812">Transmembrane</keyword>
<dbReference type="InterPro" id="IPR045985">
    <property type="entry name" value="DUF5941"/>
</dbReference>
<dbReference type="Proteomes" id="UP000562352">
    <property type="component" value="Unassembled WGS sequence"/>
</dbReference>
<organism evidence="4 5">
    <name type="scientific">Planomonospora venezuelensis</name>
    <dbReference type="NCBI Taxonomy" id="1999"/>
    <lineage>
        <taxon>Bacteria</taxon>
        <taxon>Bacillati</taxon>
        <taxon>Actinomycetota</taxon>
        <taxon>Actinomycetes</taxon>
        <taxon>Streptosporangiales</taxon>
        <taxon>Streptosporangiaceae</taxon>
        <taxon>Planomonospora</taxon>
    </lineage>
</organism>
<keyword evidence="2" id="KW-1133">Transmembrane helix</keyword>
<dbReference type="Pfam" id="PF19365">
    <property type="entry name" value="DUF5941"/>
    <property type="match status" value="1"/>
</dbReference>
<reference evidence="4 5" key="1">
    <citation type="submission" date="2020-08" db="EMBL/GenBank/DDBJ databases">
        <title>Genomic Encyclopedia of Type Strains, Phase III (KMG-III): the genomes of soil and plant-associated and newly described type strains.</title>
        <authorList>
            <person name="Whitman W."/>
        </authorList>
    </citation>
    <scope>NUCLEOTIDE SEQUENCE [LARGE SCALE GENOMIC DNA]</scope>
    <source>
        <strain evidence="4 5">CECT 3303</strain>
    </source>
</reference>
<dbReference type="AlphaFoldDB" id="A0A841D0V9"/>
<feature type="region of interest" description="Disordered" evidence="1">
    <location>
        <begin position="1"/>
        <end position="20"/>
    </location>
</feature>
<gene>
    <name evidence="4" type="ORF">FHS22_001413</name>
</gene>
<keyword evidence="5" id="KW-1185">Reference proteome</keyword>
<keyword evidence="2" id="KW-0472">Membrane</keyword>
<feature type="domain" description="DUF5941" evidence="3">
    <location>
        <begin position="30"/>
        <end position="216"/>
    </location>
</feature>
<evidence type="ECO:0000313" key="4">
    <source>
        <dbReference type="EMBL" id="MBB5962154.1"/>
    </source>
</evidence>
<proteinExistence type="predicted"/>
<evidence type="ECO:0000256" key="1">
    <source>
        <dbReference type="SAM" id="MobiDB-lite"/>
    </source>
</evidence>
<feature type="transmembrane region" description="Helical" evidence="2">
    <location>
        <begin position="79"/>
        <end position="97"/>
    </location>
</feature>
<protein>
    <recommendedName>
        <fullName evidence="3">DUF5941 domain-containing protein</fullName>
    </recommendedName>
</protein>
<dbReference type="RefSeq" id="WP_221473307.1">
    <property type="nucleotide sequence ID" value="NZ_BAAAWZ010000001.1"/>
</dbReference>
<feature type="transmembrane region" description="Helical" evidence="2">
    <location>
        <begin position="117"/>
        <end position="143"/>
    </location>
</feature>